<dbReference type="EMBL" id="CP076136">
    <property type="protein sequence ID" value="QWG24965.1"/>
    <property type="molecule type" value="Genomic_DNA"/>
</dbReference>
<proteinExistence type="predicted"/>
<evidence type="ECO:0000313" key="2">
    <source>
        <dbReference type="EMBL" id="QWG24965.1"/>
    </source>
</evidence>
<dbReference type="AlphaFoldDB" id="A0A975P1N2"/>
<gene>
    <name evidence="2" type="ORF">KMZ93_08835</name>
</gene>
<name>A0A975P1N2_9BRAD</name>
<evidence type="ECO:0000256" key="1">
    <source>
        <dbReference type="SAM" id="SignalP"/>
    </source>
</evidence>
<dbReference type="RefSeq" id="WP_215605707.1">
    <property type="nucleotide sequence ID" value="NZ_CP076136.1"/>
</dbReference>
<keyword evidence="1" id="KW-0732">Signal</keyword>
<keyword evidence="3" id="KW-1185">Reference proteome</keyword>
<reference evidence="2 3" key="1">
    <citation type="submission" date="2021-06" db="EMBL/GenBank/DDBJ databases">
        <title>Bradyrhizobium sp. S2-11-4 Genome sequencing.</title>
        <authorList>
            <person name="Jin L."/>
        </authorList>
    </citation>
    <scope>NUCLEOTIDE SEQUENCE [LARGE SCALE GENOMIC DNA]</scope>
    <source>
        <strain evidence="2 3">S2-11-4</strain>
    </source>
</reference>
<evidence type="ECO:0000313" key="3">
    <source>
        <dbReference type="Proteomes" id="UP000676951"/>
    </source>
</evidence>
<sequence length="69" mass="7439">MKRLMISAFAAVVMLAAPNMLRPPTPSVERPAGSASMMSSQGFQISSDVSNLPIEHFEDQSLVFSKAAR</sequence>
<accession>A0A975P1N2</accession>
<protein>
    <submittedName>
        <fullName evidence="2">Uncharacterized protein</fullName>
    </submittedName>
</protein>
<organism evidence="2 3">
    <name type="scientific">Bradyrhizobium sediminis</name>
    <dbReference type="NCBI Taxonomy" id="2840469"/>
    <lineage>
        <taxon>Bacteria</taxon>
        <taxon>Pseudomonadati</taxon>
        <taxon>Pseudomonadota</taxon>
        <taxon>Alphaproteobacteria</taxon>
        <taxon>Hyphomicrobiales</taxon>
        <taxon>Nitrobacteraceae</taxon>
        <taxon>Bradyrhizobium</taxon>
    </lineage>
</organism>
<feature type="signal peptide" evidence="1">
    <location>
        <begin position="1"/>
        <end position="21"/>
    </location>
</feature>
<feature type="chain" id="PRO_5038099617" evidence="1">
    <location>
        <begin position="22"/>
        <end position="69"/>
    </location>
</feature>
<dbReference type="Proteomes" id="UP000676951">
    <property type="component" value="Chromosome"/>
</dbReference>